<dbReference type="Proteomes" id="UP001219901">
    <property type="component" value="Chromosome"/>
</dbReference>
<organism evidence="3 4">
    <name type="scientific">Candidatus Lucifugimonas marina</name>
    <dbReference type="NCBI Taxonomy" id="3038979"/>
    <lineage>
        <taxon>Bacteria</taxon>
        <taxon>Bacillati</taxon>
        <taxon>Chloroflexota</taxon>
        <taxon>Dehalococcoidia</taxon>
        <taxon>SAR202 cluster</taxon>
        <taxon>Candidatus Lucifugimonadales</taxon>
        <taxon>Candidatus Lucifugimonadaceae</taxon>
        <taxon>Candidatus Lucifugimonas</taxon>
    </lineage>
</organism>
<dbReference type="AlphaFoldDB" id="A0AAJ5ZJH8"/>
<evidence type="ECO:0000313" key="5">
    <source>
        <dbReference type="Proteomes" id="UP001321249"/>
    </source>
</evidence>
<name>A0AAJ5ZJH8_9CHLR</name>
<dbReference type="CDD" id="cd19095">
    <property type="entry name" value="AKR_PA4992-like"/>
    <property type="match status" value="1"/>
</dbReference>
<dbReference type="SUPFAM" id="SSF51430">
    <property type="entry name" value="NAD(P)-linked oxidoreductase"/>
    <property type="match status" value="1"/>
</dbReference>
<protein>
    <submittedName>
        <fullName evidence="3">Aldo/keto reductase</fullName>
    </submittedName>
</protein>
<sequence length="308" mass="33397">MQTVPFGNTGFNVSRLGVGLSEIGGQLAINDQDQAAAMLNTALDNGINFLDTSACYGISELLTGRAVSERRDEYFLATKAGHIALGAAGEEWTYQAVSEAIDRSLRLLQTDHVDLVQLHSCEIEILERVDVIRALQDAQQAGKTRFIGYSGDNEAAHWAVDSGLFATLQTSYNLVEQRARTSGLLEKATAQGMGTIIKRPIAGGVWGKSRPEAGIDDVGRYNTPYLLRAKEVRALGDIENEPADGILTALGYTLGDPNANVAIVGTTNPDHMATNIKQIDNDLPIPPSVIEELKSRFEKLDKDWAQRT</sequence>
<reference evidence="4" key="3">
    <citation type="submission" date="2023-06" db="EMBL/GenBank/DDBJ databases">
        <title>Pangenomics reveal diversification of enzyme families and niche specialization in globally abundant SAR202 bacteria.</title>
        <authorList>
            <person name="Saw J.H.W."/>
        </authorList>
    </citation>
    <scope>NUCLEOTIDE SEQUENCE [LARGE SCALE GENOMIC DNA]</scope>
    <source>
        <strain evidence="4">JH1073</strain>
    </source>
</reference>
<dbReference type="Pfam" id="PF00248">
    <property type="entry name" value="Aldo_ket_red"/>
    <property type="match status" value="1"/>
</dbReference>
<evidence type="ECO:0000259" key="1">
    <source>
        <dbReference type="Pfam" id="PF00248"/>
    </source>
</evidence>
<dbReference type="InterPro" id="IPR036812">
    <property type="entry name" value="NAD(P)_OxRdtase_dom_sf"/>
</dbReference>
<feature type="domain" description="NADP-dependent oxidoreductase" evidence="1">
    <location>
        <begin position="15"/>
        <end position="293"/>
    </location>
</feature>
<dbReference type="Proteomes" id="UP001321249">
    <property type="component" value="Unassembled WGS sequence"/>
</dbReference>
<reference evidence="4 5" key="1">
    <citation type="submission" date="2019-11" db="EMBL/GenBank/DDBJ databases">
        <authorList>
            <person name="Cho J.-C."/>
        </authorList>
    </citation>
    <scope>NUCLEOTIDE SEQUENCE [LARGE SCALE GENOMIC DNA]</scope>
    <source>
        <strain evidence="3 4">JH1073</strain>
        <strain evidence="2 5">JH702</strain>
    </source>
</reference>
<reference evidence="3" key="2">
    <citation type="journal article" date="2023" name="Nat. Commun.">
        <title>Cultivation of marine bacteria of the SAR202 clade.</title>
        <authorList>
            <person name="Lim Y."/>
            <person name="Seo J.H."/>
            <person name="Giovannoni S.J."/>
            <person name="Kang I."/>
            <person name="Cho J.C."/>
        </authorList>
    </citation>
    <scope>NUCLEOTIDE SEQUENCE</scope>
    <source>
        <strain evidence="3">JH1073</strain>
    </source>
</reference>
<dbReference type="PANTHER" id="PTHR43312:SF1">
    <property type="entry name" value="NADP-DEPENDENT OXIDOREDUCTASE DOMAIN-CONTAINING PROTEIN"/>
    <property type="match status" value="1"/>
</dbReference>
<evidence type="ECO:0000313" key="2">
    <source>
        <dbReference type="EMBL" id="MDG0867884.1"/>
    </source>
</evidence>
<dbReference type="EMBL" id="WMBE01000004">
    <property type="protein sequence ID" value="MDG0867884.1"/>
    <property type="molecule type" value="Genomic_DNA"/>
</dbReference>
<dbReference type="EMBL" id="CP046147">
    <property type="protein sequence ID" value="WFG40500.1"/>
    <property type="molecule type" value="Genomic_DNA"/>
</dbReference>
<dbReference type="InterPro" id="IPR023210">
    <property type="entry name" value="NADP_OxRdtase_dom"/>
</dbReference>
<dbReference type="InterPro" id="IPR053135">
    <property type="entry name" value="AKR2_Oxidoreductase"/>
</dbReference>
<evidence type="ECO:0000313" key="3">
    <source>
        <dbReference type="EMBL" id="WFG40500.1"/>
    </source>
</evidence>
<dbReference type="Gene3D" id="3.20.20.100">
    <property type="entry name" value="NADP-dependent oxidoreductase domain"/>
    <property type="match status" value="1"/>
</dbReference>
<keyword evidence="4" id="KW-1185">Reference proteome</keyword>
<dbReference type="RefSeq" id="WP_342826659.1">
    <property type="nucleotide sequence ID" value="NZ_CP046146.1"/>
</dbReference>
<proteinExistence type="predicted"/>
<dbReference type="PANTHER" id="PTHR43312">
    <property type="entry name" value="D-THREO-ALDOSE 1-DEHYDROGENASE"/>
    <property type="match status" value="1"/>
</dbReference>
<gene>
    <name evidence="2" type="ORF">GKO46_12485</name>
    <name evidence="3" type="ORF">GKO48_13120</name>
</gene>
<evidence type="ECO:0000313" key="4">
    <source>
        <dbReference type="Proteomes" id="UP001219901"/>
    </source>
</evidence>
<accession>A0AAJ5ZJH8</accession>